<dbReference type="GO" id="GO:0004519">
    <property type="term" value="F:endonuclease activity"/>
    <property type="evidence" value="ECO:0007669"/>
    <property type="project" value="UniProtKB-KW"/>
</dbReference>
<reference evidence="2 3" key="1">
    <citation type="submission" date="2024-05" db="EMBL/GenBank/DDBJ databases">
        <title>Achromobacter denitrificans. BP1, complete genome.</title>
        <authorList>
            <person name="Zhang B."/>
        </authorList>
    </citation>
    <scope>NUCLEOTIDE SEQUENCE [LARGE SCALE GENOMIC DNA]</scope>
    <source>
        <strain evidence="2 3">BP1</strain>
    </source>
</reference>
<dbReference type="Pfam" id="PF13392">
    <property type="entry name" value="HNH_3"/>
    <property type="match status" value="1"/>
</dbReference>
<gene>
    <name evidence="2" type="ORF">AAIK43_06120</name>
</gene>
<dbReference type="EMBL" id="CP154792">
    <property type="protein sequence ID" value="XAN17604.1"/>
    <property type="molecule type" value="Genomic_DNA"/>
</dbReference>
<dbReference type="Gene3D" id="3.90.75.10">
    <property type="entry name" value="Homing Intron 3 (I-ppo) Encoded Endonuclease, Chain A"/>
    <property type="match status" value="1"/>
</dbReference>
<sequence length="168" mass="19496">MKVDLRQIKGRCRIDPRTECWEWMNCVQSNGYGRITVNRKTMYVHRYVYELVNGPIPERRNDVMHVCDNRRCCNPEHLIAGTRLNNMRDAQSKGRLSRGRAHAMRMTQGARRRVTTKLTMELAREIRNRSAAGERTSDLAAAFSISPSNVRLITRGKAWRDTAQPFSF</sequence>
<protein>
    <submittedName>
        <fullName evidence="2">HNH endonuclease signature motif containing protein</fullName>
        <ecNumber evidence="2">3.1.-.-</ecNumber>
    </submittedName>
</protein>
<dbReference type="EC" id="3.1.-.-" evidence="2"/>
<dbReference type="InterPro" id="IPR003615">
    <property type="entry name" value="HNH_nuc"/>
</dbReference>
<dbReference type="Proteomes" id="UP001446337">
    <property type="component" value="Chromosome"/>
</dbReference>
<dbReference type="InterPro" id="IPR044930">
    <property type="entry name" value="Homing_endonuclease_His-Me"/>
</dbReference>
<keyword evidence="2" id="KW-0378">Hydrolase</keyword>
<dbReference type="InterPro" id="IPR044925">
    <property type="entry name" value="His-Me_finger_sf"/>
</dbReference>
<proteinExistence type="predicted"/>
<evidence type="ECO:0000313" key="3">
    <source>
        <dbReference type="Proteomes" id="UP001446337"/>
    </source>
</evidence>
<feature type="domain" description="HNH nuclease" evidence="1">
    <location>
        <begin position="43"/>
        <end position="88"/>
    </location>
</feature>
<dbReference type="GO" id="GO:0016787">
    <property type="term" value="F:hydrolase activity"/>
    <property type="evidence" value="ECO:0007669"/>
    <property type="project" value="UniProtKB-KW"/>
</dbReference>
<accession>A0ABZ3G929</accession>
<keyword evidence="2" id="KW-0540">Nuclease</keyword>
<organism evidence="2 3">
    <name type="scientific">Achromobacter denitrificans</name>
    <name type="common">Alcaligenes denitrificans</name>
    <dbReference type="NCBI Taxonomy" id="32002"/>
    <lineage>
        <taxon>Bacteria</taxon>
        <taxon>Pseudomonadati</taxon>
        <taxon>Pseudomonadota</taxon>
        <taxon>Betaproteobacteria</taxon>
        <taxon>Burkholderiales</taxon>
        <taxon>Alcaligenaceae</taxon>
        <taxon>Achromobacter</taxon>
    </lineage>
</organism>
<keyword evidence="3" id="KW-1185">Reference proteome</keyword>
<evidence type="ECO:0000259" key="1">
    <source>
        <dbReference type="Pfam" id="PF13392"/>
    </source>
</evidence>
<evidence type="ECO:0000313" key="2">
    <source>
        <dbReference type="EMBL" id="XAN17604.1"/>
    </source>
</evidence>
<dbReference type="SUPFAM" id="SSF54060">
    <property type="entry name" value="His-Me finger endonucleases"/>
    <property type="match status" value="1"/>
</dbReference>
<name>A0ABZ3G929_ACHDE</name>
<keyword evidence="2" id="KW-0255">Endonuclease</keyword>
<dbReference type="RefSeq" id="WP_343499212.1">
    <property type="nucleotide sequence ID" value="NZ_CP154792.1"/>
</dbReference>